<reference evidence="2" key="1">
    <citation type="journal article" date="2019" name="Int. J. Syst. Evol. Microbiol.">
        <title>The Global Catalogue of Microorganisms (GCM) 10K type strain sequencing project: providing services to taxonomists for standard genome sequencing and annotation.</title>
        <authorList>
            <consortium name="The Broad Institute Genomics Platform"/>
            <consortium name="The Broad Institute Genome Sequencing Center for Infectious Disease"/>
            <person name="Wu L."/>
            <person name="Ma J."/>
        </authorList>
    </citation>
    <scope>NUCLEOTIDE SEQUENCE [LARGE SCALE GENOMIC DNA]</scope>
    <source>
        <strain evidence="2">NBRC 105857</strain>
    </source>
</reference>
<dbReference type="Proteomes" id="UP001156664">
    <property type="component" value="Unassembled WGS sequence"/>
</dbReference>
<comment type="caution">
    <text evidence="1">The sequence shown here is derived from an EMBL/GenBank/DDBJ whole genome shotgun (WGS) entry which is preliminary data.</text>
</comment>
<sequence length="59" mass="6261">MTVGDNIKTIFITGASRGIGREIALKFAREGARIAIAAKSSEPNPKLPGTIHSVAREIE</sequence>
<evidence type="ECO:0000313" key="2">
    <source>
        <dbReference type="Proteomes" id="UP001156664"/>
    </source>
</evidence>
<dbReference type="InterPro" id="IPR051935">
    <property type="entry name" value="HSDL2"/>
</dbReference>
<evidence type="ECO:0008006" key="3">
    <source>
        <dbReference type="Google" id="ProtNLM"/>
    </source>
</evidence>
<name>A0ABQ5YS82_9BURK</name>
<dbReference type="SUPFAM" id="SSF51735">
    <property type="entry name" value="NAD(P)-binding Rossmann-fold domains"/>
    <property type="match status" value="1"/>
</dbReference>
<keyword evidence="2" id="KW-1185">Reference proteome</keyword>
<evidence type="ECO:0000313" key="1">
    <source>
        <dbReference type="EMBL" id="GLR26922.1"/>
    </source>
</evidence>
<dbReference type="EMBL" id="BSOJ01000019">
    <property type="protein sequence ID" value="GLR26922.1"/>
    <property type="molecule type" value="Genomic_DNA"/>
</dbReference>
<dbReference type="InterPro" id="IPR002347">
    <property type="entry name" value="SDR_fam"/>
</dbReference>
<dbReference type="PANTHER" id="PTHR42808:SF3">
    <property type="entry name" value="HYDROXYSTEROID DEHYDROGENASE-LIKE PROTEIN 2"/>
    <property type="match status" value="1"/>
</dbReference>
<protein>
    <recommendedName>
        <fullName evidence="3">Short chain dehydrogenase</fullName>
    </recommendedName>
</protein>
<organism evidence="1 2">
    <name type="scientific">Limnobacter litoralis</name>
    <dbReference type="NCBI Taxonomy" id="481366"/>
    <lineage>
        <taxon>Bacteria</taxon>
        <taxon>Pseudomonadati</taxon>
        <taxon>Pseudomonadota</taxon>
        <taxon>Betaproteobacteria</taxon>
        <taxon>Burkholderiales</taxon>
        <taxon>Burkholderiaceae</taxon>
        <taxon>Limnobacter</taxon>
    </lineage>
</organism>
<dbReference type="Pfam" id="PF00106">
    <property type="entry name" value="adh_short"/>
    <property type="match status" value="1"/>
</dbReference>
<dbReference type="PANTHER" id="PTHR42808">
    <property type="entry name" value="HYDROXYSTEROID DEHYDROGENASE-LIKE PROTEIN 2"/>
    <property type="match status" value="1"/>
</dbReference>
<dbReference type="InterPro" id="IPR036291">
    <property type="entry name" value="NAD(P)-bd_dom_sf"/>
</dbReference>
<accession>A0ABQ5YS82</accession>
<proteinExistence type="predicted"/>
<dbReference type="Gene3D" id="3.40.50.720">
    <property type="entry name" value="NAD(P)-binding Rossmann-like Domain"/>
    <property type="match status" value="1"/>
</dbReference>
<gene>
    <name evidence="1" type="ORF">GCM10007875_20120</name>
</gene>